<evidence type="ECO:0000256" key="1">
    <source>
        <dbReference type="ARBA" id="ARBA00022475"/>
    </source>
</evidence>
<keyword evidence="9" id="KW-1185">Reference proteome</keyword>
<evidence type="ECO:0000256" key="3">
    <source>
        <dbReference type="ARBA" id="ARBA00023136"/>
    </source>
</evidence>
<reference evidence="8 9" key="1">
    <citation type="journal article" date="2012" name="BMC Genomics">
        <title>Complete genome sequence, lifestyle, and multi-drug resistance of the human pathogen Corynebacterium resistens DSM 45100 isolated from blood samples of a leukemia patient.</title>
        <authorList>
            <person name="Schroder J."/>
            <person name="Maus I."/>
            <person name="Meyer K."/>
            <person name="Wordemann S."/>
            <person name="Blom J."/>
            <person name="Jaenicke S."/>
            <person name="Schneider J."/>
            <person name="Trost E."/>
            <person name="Tauch A."/>
        </authorList>
    </citation>
    <scope>NUCLEOTIDE SEQUENCE [LARGE SCALE GENOMIC DNA]</scope>
    <source>
        <strain evidence="9">DSM 45100 / JCM 12819 / CCUG 50093 / GTC 2026 / SICGH 158</strain>
    </source>
</reference>
<dbReference type="RefSeq" id="WP_013887897.1">
    <property type="nucleotide sequence ID" value="NC_015673.1"/>
</dbReference>
<dbReference type="STRING" id="662755.CRES_0509"/>
<feature type="compositionally biased region" description="Pro residues" evidence="6">
    <location>
        <begin position="83"/>
        <end position="104"/>
    </location>
</feature>
<keyword evidence="3" id="KW-0472">Membrane</keyword>
<evidence type="ECO:0000313" key="8">
    <source>
        <dbReference type="EMBL" id="AEI08872.1"/>
    </source>
</evidence>
<organism evidence="8 9">
    <name type="scientific">Corynebacterium resistens (strain DSM 45100 / JCM 12819 / GTC 2026 / SICGH 158)</name>
    <dbReference type="NCBI Taxonomy" id="662755"/>
    <lineage>
        <taxon>Bacteria</taxon>
        <taxon>Bacillati</taxon>
        <taxon>Actinomycetota</taxon>
        <taxon>Actinomycetes</taxon>
        <taxon>Mycobacteriales</taxon>
        <taxon>Corynebacteriaceae</taxon>
        <taxon>Corynebacterium</taxon>
    </lineage>
</organism>
<dbReference type="eggNOG" id="ENOG5031JH9">
    <property type="taxonomic scope" value="Bacteria"/>
</dbReference>
<evidence type="ECO:0000256" key="2">
    <source>
        <dbReference type="ARBA" id="ARBA00022729"/>
    </source>
</evidence>
<dbReference type="HOGENOM" id="CLU_1092883_0_0_11"/>
<evidence type="ECO:0000256" key="5">
    <source>
        <dbReference type="ARBA" id="ARBA00023288"/>
    </source>
</evidence>
<dbReference type="OrthoDB" id="4427395at2"/>
<dbReference type="KEGG" id="crd:CRES_0509"/>
<accession>F8DYN0</accession>
<sequence length="245" mass="25958">MKMTTRSIKPIGATITLAGLMLGSVACGNEELEPTAQEAPSTSTQETAPRSDAENSGGHATTNQQVGSTSGGTNQGSQNGAPAPAPQPNPGNPAPAPQPDPGNPAPRDCAPQKSASEIINNMGKLPPNKFGWKTTDKVSYNLCSNLSFALIEQAIQGNSQFRTQLMLFHKGKFIGIGSDTPQQVTDILGFDNDSVTVRMRDWEALDASGEANVAAPNYYSDVTFRWVGDHVQPEGRIPNQNLPKN</sequence>
<feature type="region of interest" description="Disordered" evidence="6">
    <location>
        <begin position="29"/>
        <end position="111"/>
    </location>
</feature>
<dbReference type="AlphaFoldDB" id="F8DYN0"/>
<dbReference type="InterPro" id="IPR025971">
    <property type="entry name" value="LppP/LprE"/>
</dbReference>
<proteinExistence type="predicted"/>
<dbReference type="PROSITE" id="PS51257">
    <property type="entry name" value="PROKAR_LIPOPROTEIN"/>
    <property type="match status" value="1"/>
</dbReference>
<dbReference type="EMBL" id="CP002857">
    <property type="protein sequence ID" value="AEI08872.1"/>
    <property type="molecule type" value="Genomic_DNA"/>
</dbReference>
<feature type="chain" id="PRO_5003369149" evidence="7">
    <location>
        <begin position="29"/>
        <end position="245"/>
    </location>
</feature>
<evidence type="ECO:0000256" key="4">
    <source>
        <dbReference type="ARBA" id="ARBA00023139"/>
    </source>
</evidence>
<gene>
    <name evidence="8" type="ordered locus">CRES_0509</name>
</gene>
<keyword evidence="2 7" id="KW-0732">Signal</keyword>
<evidence type="ECO:0000313" key="9">
    <source>
        <dbReference type="Proteomes" id="UP000000492"/>
    </source>
</evidence>
<evidence type="ECO:0000256" key="6">
    <source>
        <dbReference type="SAM" id="MobiDB-lite"/>
    </source>
</evidence>
<dbReference type="Pfam" id="PF14041">
    <property type="entry name" value="Lipoprotein_21"/>
    <property type="match status" value="1"/>
</dbReference>
<protein>
    <submittedName>
        <fullName evidence="8">Secreted protein</fullName>
    </submittedName>
</protein>
<keyword evidence="1" id="KW-1003">Cell membrane</keyword>
<keyword evidence="4" id="KW-0564">Palmitate</keyword>
<feature type="signal peptide" evidence="7">
    <location>
        <begin position="1"/>
        <end position="28"/>
    </location>
</feature>
<keyword evidence="5" id="KW-0449">Lipoprotein</keyword>
<feature type="compositionally biased region" description="Polar residues" evidence="6">
    <location>
        <begin position="38"/>
        <end position="48"/>
    </location>
</feature>
<dbReference type="Proteomes" id="UP000000492">
    <property type="component" value="Chromosome"/>
</dbReference>
<name>F8DYN0_CORRG</name>
<evidence type="ECO:0000256" key="7">
    <source>
        <dbReference type="SAM" id="SignalP"/>
    </source>
</evidence>